<evidence type="ECO:0000313" key="4">
    <source>
        <dbReference type="Proteomes" id="UP000194236"/>
    </source>
</evidence>
<keyword evidence="1" id="KW-0175">Coiled coil</keyword>
<dbReference type="PANTHER" id="PTHR14907:SF2">
    <property type="entry name" value="SUPPRESSOR APC DOMAIN-CONTAINING PROTEIN 2"/>
    <property type="match status" value="1"/>
</dbReference>
<evidence type="ECO:0000313" key="3">
    <source>
        <dbReference type="EMBL" id="OTF82116.1"/>
    </source>
</evidence>
<dbReference type="Proteomes" id="UP000194236">
    <property type="component" value="Unassembled WGS sequence"/>
</dbReference>
<accession>A0A1Y3BR98</accession>
<dbReference type="PANTHER" id="PTHR14907">
    <property type="entry name" value="FI14130P"/>
    <property type="match status" value="1"/>
</dbReference>
<evidence type="ECO:0000256" key="2">
    <source>
        <dbReference type="SAM" id="MobiDB-lite"/>
    </source>
</evidence>
<keyword evidence="4" id="KW-1185">Reference proteome</keyword>
<dbReference type="InterPro" id="IPR026828">
    <property type="entry name" value="SAPC2_1/2"/>
</dbReference>
<dbReference type="OrthoDB" id="10035013at2759"/>
<feature type="coiled-coil region" evidence="1">
    <location>
        <begin position="566"/>
        <end position="600"/>
    </location>
</feature>
<dbReference type="Pfam" id="PF11414">
    <property type="entry name" value="Suppressor_APC"/>
    <property type="match status" value="1"/>
</dbReference>
<reference evidence="3 4" key="1">
    <citation type="submission" date="2017-03" db="EMBL/GenBank/DDBJ databases">
        <title>Genome Survey of Euroglyphus maynei.</title>
        <authorList>
            <person name="Arlian L.G."/>
            <person name="Morgan M.S."/>
            <person name="Rider S.D."/>
        </authorList>
    </citation>
    <scope>NUCLEOTIDE SEQUENCE [LARGE SCALE GENOMIC DNA]</scope>
    <source>
        <strain evidence="3">Arlian Lab</strain>
        <tissue evidence="3">Whole body</tissue>
    </source>
</reference>
<sequence>PPPPQLPAPTTLSTDRPSSEPQIFAPPPPSSLSSPTPTSSSNKTTEMNNNNNIIYSNNPKLSNTATCLEQTQVHHSQPTLLTTEIPKKLPLPSYEQVMAAKSKPKVPPPLNHHSSADQSPTATTTSMNSVNTESNQQKPPPKPAKQFPHLSQGQLEEIKRVVNHRYLESQYGYAGGNRPSITGNDNQQQTQSLQHQQACRAKSMPQLINISQNSPSSSFGTGDHQNYHQQLNYQTLHPHSHTYQRHHSTNENQKNQHINHYNSSANSTLNDNNEQTPIVKINDENVAPKTVSRNCIMKTLQNWRDNILSKHPLPSLNELIHQTKNGSMVTKSTSLTSNINRQNNNLSQLQTSPNNNNDDNLNHQISVAPVIPLTNDHNYIIDNNDQSMAMFNGFQHSSLHRRSSIRQQRQPREPRRHTVGANGIDLYAVKRFQQFEQEKEILIRGLAEIERTKEWYLKQISAIQDRINIVGRSGEPSFIASDYNNIDAYQERINFQAVRIQTLNQHLSALREVGQNFPIHMNLAIRPLNVLPSSSVGAQLSPQQLTTGHMDPNQLPRQLVVNPNLVNKLKEQNRLLTDEVTRKSDRITQLEREKSSLIRELFQARTYSSYYNGHFDDTFM</sequence>
<dbReference type="AlphaFoldDB" id="A0A1Y3BR98"/>
<feature type="region of interest" description="Disordered" evidence="2">
    <location>
        <begin position="1"/>
        <end position="57"/>
    </location>
</feature>
<comment type="caution">
    <text evidence="3">The sequence shown here is derived from an EMBL/GenBank/DDBJ whole genome shotgun (WGS) entry which is preliminary data.</text>
</comment>
<feature type="region of interest" description="Disordered" evidence="2">
    <location>
        <begin position="171"/>
        <end position="201"/>
    </location>
</feature>
<feature type="region of interest" description="Disordered" evidence="2">
    <location>
        <begin position="99"/>
        <end position="150"/>
    </location>
</feature>
<feature type="compositionally biased region" description="Low complexity" evidence="2">
    <location>
        <begin position="31"/>
        <end position="57"/>
    </location>
</feature>
<feature type="compositionally biased region" description="Polar residues" evidence="2">
    <location>
        <begin position="112"/>
        <end position="135"/>
    </location>
</feature>
<feature type="compositionally biased region" description="Low complexity" evidence="2">
    <location>
        <begin position="187"/>
        <end position="197"/>
    </location>
</feature>
<feature type="non-terminal residue" evidence="3">
    <location>
        <position position="1"/>
    </location>
</feature>
<organism evidence="3 4">
    <name type="scientific">Euroglyphus maynei</name>
    <name type="common">Mayne's house dust mite</name>
    <dbReference type="NCBI Taxonomy" id="6958"/>
    <lineage>
        <taxon>Eukaryota</taxon>
        <taxon>Metazoa</taxon>
        <taxon>Ecdysozoa</taxon>
        <taxon>Arthropoda</taxon>
        <taxon>Chelicerata</taxon>
        <taxon>Arachnida</taxon>
        <taxon>Acari</taxon>
        <taxon>Acariformes</taxon>
        <taxon>Sarcoptiformes</taxon>
        <taxon>Astigmata</taxon>
        <taxon>Psoroptidia</taxon>
        <taxon>Analgoidea</taxon>
        <taxon>Pyroglyphidae</taxon>
        <taxon>Pyroglyphinae</taxon>
        <taxon>Euroglyphus</taxon>
    </lineage>
</organism>
<dbReference type="EMBL" id="MUJZ01010145">
    <property type="protein sequence ID" value="OTF82116.1"/>
    <property type="molecule type" value="Genomic_DNA"/>
</dbReference>
<protein>
    <submittedName>
        <fullName evidence="3">Uncharacterized protein</fullName>
    </submittedName>
</protein>
<gene>
    <name evidence="3" type="ORF">BLA29_003546</name>
</gene>
<proteinExistence type="predicted"/>
<name>A0A1Y3BR98_EURMA</name>
<evidence type="ECO:0000256" key="1">
    <source>
        <dbReference type="SAM" id="Coils"/>
    </source>
</evidence>